<dbReference type="OrthoDB" id="3798409at2759"/>
<protein>
    <submittedName>
        <fullName evidence="2">Uncharacterized protein</fullName>
    </submittedName>
</protein>
<feature type="region of interest" description="Disordered" evidence="1">
    <location>
        <begin position="192"/>
        <end position="233"/>
    </location>
</feature>
<dbReference type="EMBL" id="ML977025">
    <property type="protein sequence ID" value="KAF1950561.1"/>
    <property type="molecule type" value="Genomic_DNA"/>
</dbReference>
<accession>A0A6A5TD73</accession>
<sequence length="233" mass="27554">MPVEGNIVAIWAREVSLQRCTVAAPSDNVRLMIARSREQAGRRRRRSDSDGEPTMKDMFKLLIASAASQLTQSQPSRRSPARQREPDRLPDNLPVSTWDPLTYSNVEELHYMTLLFLWWWLDEGPHKDRRDVRKVFTMVKDNRIDLNMLMDPSEAGMPYILWQEVWELPPPLLLKLRAYAVRWQRGFKGLTPEQKAQCPENMKKEKERVEREEREEREDEDEDDEESLFVQQM</sequence>
<proteinExistence type="predicted"/>
<evidence type="ECO:0000256" key="1">
    <source>
        <dbReference type="SAM" id="MobiDB-lite"/>
    </source>
</evidence>
<keyword evidence="3" id="KW-1185">Reference proteome</keyword>
<reference evidence="2" key="1">
    <citation type="journal article" date="2020" name="Stud. Mycol.">
        <title>101 Dothideomycetes genomes: a test case for predicting lifestyles and emergence of pathogens.</title>
        <authorList>
            <person name="Haridas S."/>
            <person name="Albert R."/>
            <person name="Binder M."/>
            <person name="Bloem J."/>
            <person name="Labutti K."/>
            <person name="Salamov A."/>
            <person name="Andreopoulos B."/>
            <person name="Baker S."/>
            <person name="Barry K."/>
            <person name="Bills G."/>
            <person name="Bluhm B."/>
            <person name="Cannon C."/>
            <person name="Castanera R."/>
            <person name="Culley D."/>
            <person name="Daum C."/>
            <person name="Ezra D."/>
            <person name="Gonzalez J."/>
            <person name="Henrissat B."/>
            <person name="Kuo A."/>
            <person name="Liang C."/>
            <person name="Lipzen A."/>
            <person name="Lutzoni F."/>
            <person name="Magnuson J."/>
            <person name="Mondo S."/>
            <person name="Nolan M."/>
            <person name="Ohm R."/>
            <person name="Pangilinan J."/>
            <person name="Park H.-J."/>
            <person name="Ramirez L."/>
            <person name="Alfaro M."/>
            <person name="Sun H."/>
            <person name="Tritt A."/>
            <person name="Yoshinaga Y."/>
            <person name="Zwiers L.-H."/>
            <person name="Turgeon B."/>
            <person name="Goodwin S."/>
            <person name="Spatafora J."/>
            <person name="Crous P."/>
            <person name="Grigoriev I."/>
        </authorList>
    </citation>
    <scope>NUCLEOTIDE SEQUENCE</scope>
    <source>
        <strain evidence="2">CBS 675.92</strain>
    </source>
</reference>
<dbReference type="Proteomes" id="UP000800035">
    <property type="component" value="Unassembled WGS sequence"/>
</dbReference>
<feature type="region of interest" description="Disordered" evidence="1">
    <location>
        <begin position="68"/>
        <end position="93"/>
    </location>
</feature>
<feature type="compositionally biased region" description="Basic and acidic residues" evidence="1">
    <location>
        <begin position="35"/>
        <end position="54"/>
    </location>
</feature>
<feature type="compositionally biased region" description="Acidic residues" evidence="1">
    <location>
        <begin position="215"/>
        <end position="227"/>
    </location>
</feature>
<dbReference type="AlphaFoldDB" id="A0A6A5TD73"/>
<gene>
    <name evidence="2" type="ORF">CC80DRAFT_229022</name>
</gene>
<organism evidence="2 3">
    <name type="scientific">Byssothecium circinans</name>
    <dbReference type="NCBI Taxonomy" id="147558"/>
    <lineage>
        <taxon>Eukaryota</taxon>
        <taxon>Fungi</taxon>
        <taxon>Dikarya</taxon>
        <taxon>Ascomycota</taxon>
        <taxon>Pezizomycotina</taxon>
        <taxon>Dothideomycetes</taxon>
        <taxon>Pleosporomycetidae</taxon>
        <taxon>Pleosporales</taxon>
        <taxon>Massarineae</taxon>
        <taxon>Massarinaceae</taxon>
        <taxon>Byssothecium</taxon>
    </lineage>
</organism>
<evidence type="ECO:0000313" key="3">
    <source>
        <dbReference type="Proteomes" id="UP000800035"/>
    </source>
</evidence>
<name>A0A6A5TD73_9PLEO</name>
<evidence type="ECO:0000313" key="2">
    <source>
        <dbReference type="EMBL" id="KAF1950561.1"/>
    </source>
</evidence>
<feature type="region of interest" description="Disordered" evidence="1">
    <location>
        <begin position="34"/>
        <end position="54"/>
    </location>
</feature>
<feature type="compositionally biased region" description="Basic and acidic residues" evidence="1">
    <location>
        <begin position="201"/>
        <end position="214"/>
    </location>
</feature>